<name>A0A4U0U872_9PEZI</name>
<keyword evidence="3" id="KW-0689">Ribosomal protein</keyword>
<dbReference type="GO" id="GO:0032543">
    <property type="term" value="P:mitochondrial translation"/>
    <property type="evidence" value="ECO:0007669"/>
    <property type="project" value="TreeGrafter"/>
</dbReference>
<evidence type="ECO:0000313" key="10">
    <source>
        <dbReference type="Proteomes" id="UP000308549"/>
    </source>
</evidence>
<dbReference type="Gene3D" id="6.10.330.20">
    <property type="match status" value="1"/>
</dbReference>
<dbReference type="Pfam" id="PF06984">
    <property type="entry name" value="MRP-L47"/>
    <property type="match status" value="1"/>
</dbReference>
<evidence type="ECO:0000256" key="8">
    <source>
        <dbReference type="SAM" id="MobiDB-lite"/>
    </source>
</evidence>
<dbReference type="EMBL" id="NAJL01000008">
    <property type="protein sequence ID" value="TKA31473.1"/>
    <property type="molecule type" value="Genomic_DNA"/>
</dbReference>
<evidence type="ECO:0000256" key="1">
    <source>
        <dbReference type="ARBA" id="ARBA00004173"/>
    </source>
</evidence>
<feature type="compositionally biased region" description="Polar residues" evidence="8">
    <location>
        <begin position="41"/>
        <end position="50"/>
    </location>
</feature>
<evidence type="ECO:0000256" key="3">
    <source>
        <dbReference type="ARBA" id="ARBA00022980"/>
    </source>
</evidence>
<evidence type="ECO:0000256" key="2">
    <source>
        <dbReference type="ARBA" id="ARBA00009254"/>
    </source>
</evidence>
<dbReference type="InterPro" id="IPR038340">
    <property type="entry name" value="MRP-L47_sf"/>
</dbReference>
<comment type="subcellular location">
    <subcellularLocation>
        <location evidence="1">Mitochondrion</location>
    </subcellularLocation>
</comment>
<keyword evidence="5" id="KW-0687">Ribonucleoprotein</keyword>
<gene>
    <name evidence="9" type="ORF">B0A50_02320</name>
</gene>
<keyword evidence="4" id="KW-0496">Mitochondrion</keyword>
<accession>A0A4U0U872</accession>
<dbReference type="GO" id="GO:0005762">
    <property type="term" value="C:mitochondrial large ribosomal subunit"/>
    <property type="evidence" value="ECO:0007669"/>
    <property type="project" value="TreeGrafter"/>
</dbReference>
<dbReference type="Proteomes" id="UP000308549">
    <property type="component" value="Unassembled WGS sequence"/>
</dbReference>
<organism evidence="9 10">
    <name type="scientific">Salinomyces thailandicus</name>
    <dbReference type="NCBI Taxonomy" id="706561"/>
    <lineage>
        <taxon>Eukaryota</taxon>
        <taxon>Fungi</taxon>
        <taxon>Dikarya</taxon>
        <taxon>Ascomycota</taxon>
        <taxon>Pezizomycotina</taxon>
        <taxon>Dothideomycetes</taxon>
        <taxon>Dothideomycetidae</taxon>
        <taxon>Mycosphaerellales</taxon>
        <taxon>Teratosphaeriaceae</taxon>
        <taxon>Salinomyces</taxon>
    </lineage>
</organism>
<sequence>MAAPMHCSSASLLRTTLLYHSPKPSALPPLFLTPAFAANSQTTSFSTTPRSPARRDGNSSRGTSALRHTGLNKKQRLSVRLSNLPRPVRDPARRSTVEVSKDHPLYAFLPNSESAIDTPEELSAHGRAWTITELRNKDWEDLYRLYWVCVRERNRIATQEAERERIENVPAALGGGEIYGAMEAAMRDKAVKKTMAAIRGTLRERWYAWENARVAAMDDEEVDLYANTENGERAYLPKEDDAGEQAANQVRGLNLGSEDDYRTDPSTLQGPDGGRGANARA</sequence>
<feature type="compositionally biased region" description="Gly residues" evidence="8">
    <location>
        <begin position="271"/>
        <end position="281"/>
    </location>
</feature>
<proteinExistence type="inferred from homology"/>
<comment type="similarity">
    <text evidence="2">Belongs to the universal ribosomal protein uL29 family.</text>
</comment>
<dbReference type="PANTHER" id="PTHR21183">
    <property type="entry name" value="RIBOSOMAL PROTEIN L47, MITOCHONDRIAL-RELATED"/>
    <property type="match status" value="1"/>
</dbReference>
<dbReference type="OrthoDB" id="270763at2759"/>
<dbReference type="GO" id="GO:0003735">
    <property type="term" value="F:structural constituent of ribosome"/>
    <property type="evidence" value="ECO:0007669"/>
    <property type="project" value="InterPro"/>
</dbReference>
<dbReference type="InterPro" id="IPR010729">
    <property type="entry name" value="Ribosomal_uL29_mit"/>
</dbReference>
<dbReference type="PANTHER" id="PTHR21183:SF18">
    <property type="entry name" value="LARGE RIBOSOMAL SUBUNIT PROTEIN UL29M"/>
    <property type="match status" value="1"/>
</dbReference>
<feature type="region of interest" description="Disordered" evidence="8">
    <location>
        <begin position="235"/>
        <end position="281"/>
    </location>
</feature>
<dbReference type="AlphaFoldDB" id="A0A4U0U872"/>
<evidence type="ECO:0000313" key="9">
    <source>
        <dbReference type="EMBL" id="TKA31473.1"/>
    </source>
</evidence>
<evidence type="ECO:0000256" key="4">
    <source>
        <dbReference type="ARBA" id="ARBA00023128"/>
    </source>
</evidence>
<evidence type="ECO:0000256" key="6">
    <source>
        <dbReference type="ARBA" id="ARBA00035289"/>
    </source>
</evidence>
<evidence type="ECO:0000256" key="7">
    <source>
        <dbReference type="ARBA" id="ARBA00035399"/>
    </source>
</evidence>
<keyword evidence="10" id="KW-1185">Reference proteome</keyword>
<protein>
    <recommendedName>
        <fullName evidence="6">Large ribosomal subunit protein uL29m</fullName>
    </recommendedName>
    <alternativeName>
        <fullName evidence="7">54S ribosomal protein L4, mitochondrial</fullName>
    </alternativeName>
</protein>
<comment type="caution">
    <text evidence="9">The sequence shown here is derived from an EMBL/GenBank/DDBJ whole genome shotgun (WGS) entry which is preliminary data.</text>
</comment>
<evidence type="ECO:0000256" key="5">
    <source>
        <dbReference type="ARBA" id="ARBA00023274"/>
    </source>
</evidence>
<reference evidence="9 10" key="1">
    <citation type="submission" date="2017-03" db="EMBL/GenBank/DDBJ databases">
        <title>Genomes of endolithic fungi from Antarctica.</title>
        <authorList>
            <person name="Coleine C."/>
            <person name="Masonjones S."/>
            <person name="Stajich J.E."/>
        </authorList>
    </citation>
    <scope>NUCLEOTIDE SEQUENCE [LARGE SCALE GENOMIC DNA]</scope>
    <source>
        <strain evidence="9 10">CCFEE 6315</strain>
    </source>
</reference>
<feature type="region of interest" description="Disordered" evidence="8">
    <location>
        <begin position="41"/>
        <end position="72"/>
    </location>
</feature>